<evidence type="ECO:0000313" key="1">
    <source>
        <dbReference type="EMBL" id="EPS63734.1"/>
    </source>
</evidence>
<dbReference type="AlphaFoldDB" id="S8C9Y3"/>
<dbReference type="EMBL" id="AUSU01005278">
    <property type="protein sequence ID" value="EPS63734.1"/>
    <property type="molecule type" value="Genomic_DNA"/>
</dbReference>
<dbReference type="Proteomes" id="UP000015453">
    <property type="component" value="Unassembled WGS sequence"/>
</dbReference>
<dbReference type="PANTHER" id="PTHR37237:SF1">
    <property type="entry name" value="OS02G0567000 PROTEIN"/>
    <property type="match status" value="1"/>
</dbReference>
<name>S8C9Y3_9LAMI</name>
<dbReference type="PANTHER" id="PTHR37237">
    <property type="entry name" value="OS02G0567000 PROTEIN"/>
    <property type="match status" value="1"/>
</dbReference>
<gene>
    <name evidence="1" type="ORF">M569_11051</name>
</gene>
<protein>
    <submittedName>
        <fullName evidence="1">Uncharacterized protein</fullName>
    </submittedName>
</protein>
<reference evidence="1 2" key="1">
    <citation type="journal article" date="2013" name="BMC Genomics">
        <title>The miniature genome of a carnivorous plant Genlisea aurea contains a low number of genes and short non-coding sequences.</title>
        <authorList>
            <person name="Leushkin E.V."/>
            <person name="Sutormin R.A."/>
            <person name="Nabieva E.R."/>
            <person name="Penin A.A."/>
            <person name="Kondrashov A.S."/>
            <person name="Logacheva M.D."/>
        </authorList>
    </citation>
    <scope>NUCLEOTIDE SEQUENCE [LARGE SCALE GENOMIC DNA]</scope>
</reference>
<organism evidence="1 2">
    <name type="scientific">Genlisea aurea</name>
    <dbReference type="NCBI Taxonomy" id="192259"/>
    <lineage>
        <taxon>Eukaryota</taxon>
        <taxon>Viridiplantae</taxon>
        <taxon>Streptophyta</taxon>
        <taxon>Embryophyta</taxon>
        <taxon>Tracheophyta</taxon>
        <taxon>Spermatophyta</taxon>
        <taxon>Magnoliopsida</taxon>
        <taxon>eudicotyledons</taxon>
        <taxon>Gunneridae</taxon>
        <taxon>Pentapetalae</taxon>
        <taxon>asterids</taxon>
        <taxon>lamiids</taxon>
        <taxon>Lamiales</taxon>
        <taxon>Lentibulariaceae</taxon>
        <taxon>Genlisea</taxon>
    </lineage>
</organism>
<comment type="caution">
    <text evidence="1">The sequence shown here is derived from an EMBL/GenBank/DDBJ whole genome shotgun (WGS) entry which is preliminary data.</text>
</comment>
<dbReference type="OrthoDB" id="1629067at2759"/>
<keyword evidence="2" id="KW-1185">Reference proteome</keyword>
<accession>S8C9Y3</accession>
<sequence length="119" mass="12789">MRGFGGPLLCIGDLLSDVGDRNSDGSKISETSAEFSTASARNLPDVYQEKMAELKKALSGDDPSWPASTLKLCSALETASIMIDYSTNPGVAALAQKIDELHQIVDRRESALRHLKPTP</sequence>
<proteinExistence type="predicted"/>
<evidence type="ECO:0000313" key="2">
    <source>
        <dbReference type="Proteomes" id="UP000015453"/>
    </source>
</evidence>